<dbReference type="AlphaFoldDB" id="A0A5C7AQ63"/>
<dbReference type="EMBL" id="VOSC01000025">
    <property type="protein sequence ID" value="TXE09819.1"/>
    <property type="molecule type" value="Genomic_DNA"/>
</dbReference>
<evidence type="ECO:0000313" key="3">
    <source>
        <dbReference type="EMBL" id="TXE09819.1"/>
    </source>
</evidence>
<gene>
    <name evidence="3" type="ORF">FUA26_10040</name>
</gene>
<keyword evidence="2" id="KW-0732">Signal</keyword>
<keyword evidence="4" id="KW-1185">Reference proteome</keyword>
<evidence type="ECO:0000313" key="4">
    <source>
        <dbReference type="Proteomes" id="UP000321790"/>
    </source>
</evidence>
<feature type="chain" id="PRO_5023144136" evidence="2">
    <location>
        <begin position="21"/>
        <end position="285"/>
    </location>
</feature>
<dbReference type="Proteomes" id="UP000321790">
    <property type="component" value="Unassembled WGS sequence"/>
</dbReference>
<proteinExistence type="predicted"/>
<dbReference type="OrthoDB" id="1274006at2"/>
<name>A0A5C7AQ63_9FLAO</name>
<sequence>MKFKFISILVTCLLFTSVYAQQNLNNYKYIIVPNKFDFLKEKNQYQLNGLAQFLFNKYGFTAIMEGEEYPDDLKFNRCLGLRSDVLKDSGMFKTKLQVELKDCNDRVVYTSPVGESREKEYDKAYNLALRAAFNHIANLNYTYKPSEAITSISTVAKAQPQNSSEKNEVSKEIEALKAEIESLKTSKKQVAEVNTPTQTPTETPKVTTKVEQQPTSNVLYAQAIENGFQLVDSSPKVVYKIKATGLNNVYLVENTSAILYKKESVWVLEYYQNSQLKQETLNIKF</sequence>
<feature type="signal peptide" evidence="2">
    <location>
        <begin position="1"/>
        <end position="20"/>
    </location>
</feature>
<organism evidence="3 4">
    <name type="scientific">Seonamhaeicola algicola</name>
    <dbReference type="NCBI Taxonomy" id="1719036"/>
    <lineage>
        <taxon>Bacteria</taxon>
        <taxon>Pseudomonadati</taxon>
        <taxon>Bacteroidota</taxon>
        <taxon>Flavobacteriia</taxon>
        <taxon>Flavobacteriales</taxon>
        <taxon>Flavobacteriaceae</taxon>
    </lineage>
</organism>
<comment type="caution">
    <text evidence="3">The sequence shown here is derived from an EMBL/GenBank/DDBJ whole genome shotgun (WGS) entry which is preliminary data.</text>
</comment>
<evidence type="ECO:0000256" key="1">
    <source>
        <dbReference type="SAM" id="Coils"/>
    </source>
</evidence>
<feature type="coiled-coil region" evidence="1">
    <location>
        <begin position="166"/>
        <end position="193"/>
    </location>
</feature>
<reference evidence="4" key="1">
    <citation type="submission" date="2019-08" db="EMBL/GenBank/DDBJ databases">
        <title>Seonamhaeicola sediminis sp. nov., isolated from marine sediment.</title>
        <authorList>
            <person name="Cao W.R."/>
        </authorList>
    </citation>
    <scope>NUCLEOTIDE SEQUENCE [LARGE SCALE GENOMIC DNA]</scope>
    <source>
        <strain evidence="4">Gy8</strain>
    </source>
</reference>
<dbReference type="RefSeq" id="WP_147135275.1">
    <property type="nucleotide sequence ID" value="NZ_VOSC01000025.1"/>
</dbReference>
<keyword evidence="1" id="KW-0175">Coiled coil</keyword>
<protein>
    <submittedName>
        <fullName evidence="3">Uncharacterized protein</fullName>
    </submittedName>
</protein>
<accession>A0A5C7AQ63</accession>
<evidence type="ECO:0000256" key="2">
    <source>
        <dbReference type="SAM" id="SignalP"/>
    </source>
</evidence>